<accession>A0A3P7NM02</accession>
<dbReference type="GO" id="GO:0005737">
    <property type="term" value="C:cytoplasm"/>
    <property type="evidence" value="ECO:0007669"/>
    <property type="project" value="TreeGrafter"/>
</dbReference>
<protein>
    <submittedName>
        <fullName evidence="3">Uncharacterized protein</fullName>
    </submittedName>
</protein>
<dbReference type="Proteomes" id="UP000271098">
    <property type="component" value="Unassembled WGS sequence"/>
</dbReference>
<keyword evidence="2" id="KW-1133">Transmembrane helix</keyword>
<dbReference type="EMBL" id="UYRT01104206">
    <property type="protein sequence ID" value="VDN43905.1"/>
    <property type="molecule type" value="Genomic_DNA"/>
</dbReference>
<dbReference type="SUPFAM" id="SSF50156">
    <property type="entry name" value="PDZ domain-like"/>
    <property type="match status" value="1"/>
</dbReference>
<sequence>MQISLILRVLYTNNIYLVRFQIIAINGISLVGLPLASAQQNIKAAKTSTAVRLTVVSTPPVVEVRIKRPDTKYQLGFSVQNGVVSFILSVGVLLISLKQH</sequence>
<keyword evidence="2" id="KW-0812">Transmembrane</keyword>
<keyword evidence="4" id="KW-1185">Reference proteome</keyword>
<organism evidence="3 4">
    <name type="scientific">Gongylonema pulchrum</name>
    <dbReference type="NCBI Taxonomy" id="637853"/>
    <lineage>
        <taxon>Eukaryota</taxon>
        <taxon>Metazoa</taxon>
        <taxon>Ecdysozoa</taxon>
        <taxon>Nematoda</taxon>
        <taxon>Chromadorea</taxon>
        <taxon>Rhabditida</taxon>
        <taxon>Spirurina</taxon>
        <taxon>Spiruromorpha</taxon>
        <taxon>Spiruroidea</taxon>
        <taxon>Gongylonematidae</taxon>
        <taxon>Gongylonema</taxon>
    </lineage>
</organism>
<proteinExistence type="predicted"/>
<evidence type="ECO:0000313" key="3">
    <source>
        <dbReference type="EMBL" id="VDN43905.1"/>
    </source>
</evidence>
<gene>
    <name evidence="3" type="ORF">GPUH_LOCUS25211</name>
</gene>
<dbReference type="GO" id="GO:0005886">
    <property type="term" value="C:plasma membrane"/>
    <property type="evidence" value="ECO:0007669"/>
    <property type="project" value="TreeGrafter"/>
</dbReference>
<keyword evidence="2" id="KW-0472">Membrane</keyword>
<evidence type="ECO:0000256" key="1">
    <source>
        <dbReference type="ARBA" id="ARBA00022737"/>
    </source>
</evidence>
<feature type="transmembrane region" description="Helical" evidence="2">
    <location>
        <begin position="75"/>
        <end position="97"/>
    </location>
</feature>
<dbReference type="PANTHER" id="PTHR12345">
    <property type="entry name" value="SYNTENIN RELATED"/>
    <property type="match status" value="1"/>
</dbReference>
<reference evidence="3 4" key="1">
    <citation type="submission" date="2018-11" db="EMBL/GenBank/DDBJ databases">
        <authorList>
            <consortium name="Pathogen Informatics"/>
        </authorList>
    </citation>
    <scope>NUCLEOTIDE SEQUENCE [LARGE SCALE GENOMIC DNA]</scope>
</reference>
<evidence type="ECO:0000313" key="4">
    <source>
        <dbReference type="Proteomes" id="UP000271098"/>
    </source>
</evidence>
<dbReference type="Gene3D" id="2.30.42.10">
    <property type="match status" value="1"/>
</dbReference>
<dbReference type="AlphaFoldDB" id="A0A3P7NM02"/>
<evidence type="ECO:0000256" key="2">
    <source>
        <dbReference type="SAM" id="Phobius"/>
    </source>
</evidence>
<dbReference type="InterPro" id="IPR036034">
    <property type="entry name" value="PDZ_sf"/>
</dbReference>
<dbReference type="GO" id="GO:0043197">
    <property type="term" value="C:dendritic spine"/>
    <property type="evidence" value="ECO:0007669"/>
    <property type="project" value="TreeGrafter"/>
</dbReference>
<dbReference type="InterPro" id="IPR051230">
    <property type="entry name" value="APP-Binding"/>
</dbReference>
<name>A0A3P7NM02_9BILA</name>
<dbReference type="PANTHER" id="PTHR12345:SF16">
    <property type="entry name" value="X11L, ISOFORM F-RELATED"/>
    <property type="match status" value="1"/>
</dbReference>
<dbReference type="OrthoDB" id="5987010at2759"/>
<feature type="transmembrane region" description="Helical" evidence="2">
    <location>
        <begin position="15"/>
        <end position="36"/>
    </location>
</feature>
<keyword evidence="1" id="KW-0677">Repeat</keyword>
<dbReference type="GO" id="GO:0007268">
    <property type="term" value="P:chemical synaptic transmission"/>
    <property type="evidence" value="ECO:0007669"/>
    <property type="project" value="TreeGrafter"/>
</dbReference>